<dbReference type="EMBL" id="JANJYJ010000004">
    <property type="protein sequence ID" value="KAK3220404.1"/>
    <property type="molecule type" value="Genomic_DNA"/>
</dbReference>
<dbReference type="AlphaFoldDB" id="A0AAE0E9Y8"/>
<proteinExistence type="predicted"/>
<comment type="caution">
    <text evidence="1">The sequence shown here is derived from an EMBL/GenBank/DDBJ whole genome shotgun (WGS) entry which is preliminary data.</text>
</comment>
<evidence type="ECO:0000313" key="2">
    <source>
        <dbReference type="Proteomes" id="UP001281410"/>
    </source>
</evidence>
<sequence>MELTIHLLSQHQFPLPDRNQKFLPDGPARCCYADLHHFQRSRNLYLKSQLFLSSLPSGCSTHHLQNKRLSEAVPPPDHPLMNGQMKLHDHLRLLGIFSRNRDC</sequence>
<accession>A0AAE0E9Y8</accession>
<evidence type="ECO:0000313" key="1">
    <source>
        <dbReference type="EMBL" id="KAK3220404.1"/>
    </source>
</evidence>
<dbReference type="Proteomes" id="UP001281410">
    <property type="component" value="Unassembled WGS sequence"/>
</dbReference>
<keyword evidence="2" id="KW-1185">Reference proteome</keyword>
<gene>
    <name evidence="1" type="ORF">Dsin_014374</name>
</gene>
<protein>
    <submittedName>
        <fullName evidence="1">Uncharacterized protein</fullName>
    </submittedName>
</protein>
<organism evidence="1 2">
    <name type="scientific">Dipteronia sinensis</name>
    <dbReference type="NCBI Taxonomy" id="43782"/>
    <lineage>
        <taxon>Eukaryota</taxon>
        <taxon>Viridiplantae</taxon>
        <taxon>Streptophyta</taxon>
        <taxon>Embryophyta</taxon>
        <taxon>Tracheophyta</taxon>
        <taxon>Spermatophyta</taxon>
        <taxon>Magnoliopsida</taxon>
        <taxon>eudicotyledons</taxon>
        <taxon>Gunneridae</taxon>
        <taxon>Pentapetalae</taxon>
        <taxon>rosids</taxon>
        <taxon>malvids</taxon>
        <taxon>Sapindales</taxon>
        <taxon>Sapindaceae</taxon>
        <taxon>Hippocastanoideae</taxon>
        <taxon>Acereae</taxon>
        <taxon>Dipteronia</taxon>
    </lineage>
</organism>
<name>A0AAE0E9Y8_9ROSI</name>
<reference evidence="1" key="1">
    <citation type="journal article" date="2023" name="Plant J.">
        <title>Genome sequences and population genomics provide insights into the demographic history, inbreeding, and mutation load of two 'living fossil' tree species of Dipteronia.</title>
        <authorList>
            <person name="Feng Y."/>
            <person name="Comes H.P."/>
            <person name="Chen J."/>
            <person name="Zhu S."/>
            <person name="Lu R."/>
            <person name="Zhang X."/>
            <person name="Li P."/>
            <person name="Qiu J."/>
            <person name="Olsen K.M."/>
            <person name="Qiu Y."/>
        </authorList>
    </citation>
    <scope>NUCLEOTIDE SEQUENCE</scope>
    <source>
        <strain evidence="1">NBL</strain>
    </source>
</reference>